<accession>A0ABR2CHF0</accession>
<evidence type="ECO:0000313" key="1">
    <source>
        <dbReference type="EMBL" id="KAK8518963.1"/>
    </source>
</evidence>
<keyword evidence="2" id="KW-1185">Reference proteome</keyword>
<dbReference type="EMBL" id="JBBPBM010000052">
    <property type="protein sequence ID" value="KAK8518963.1"/>
    <property type="molecule type" value="Genomic_DNA"/>
</dbReference>
<dbReference type="PANTHER" id="PTHR48435:SF1">
    <property type="entry name" value="POLYPROTEIN"/>
    <property type="match status" value="1"/>
</dbReference>
<dbReference type="Proteomes" id="UP001472677">
    <property type="component" value="Unassembled WGS sequence"/>
</dbReference>
<proteinExistence type="predicted"/>
<reference evidence="1 2" key="1">
    <citation type="journal article" date="2024" name="G3 (Bethesda)">
        <title>Genome assembly of Hibiscus sabdariffa L. provides insights into metabolisms of medicinal natural products.</title>
        <authorList>
            <person name="Kim T."/>
        </authorList>
    </citation>
    <scope>NUCLEOTIDE SEQUENCE [LARGE SCALE GENOMIC DNA]</scope>
    <source>
        <strain evidence="1">TK-2024</strain>
        <tissue evidence="1">Old leaves</tissue>
    </source>
</reference>
<dbReference type="PANTHER" id="PTHR48435">
    <property type="entry name" value="POLYPROTEIN"/>
    <property type="match status" value="1"/>
</dbReference>
<sequence length="375" mass="42804">MHTSPKSVKEYVQSSRFDKCPITGSSQEQWVTLEIPSDFPKRWIDAGYSHIHFGAILLSLNYHGVEGKPVVARLALLDTRYLKYEDACIATIEATMNYGLVMVILFPNFTMALADPNLMEALKVQIHIVGAPQVEDSIIATLHYQFAYRIQDHAYRLTRCGTGDSLFLSVHTKEEPHCIHIPRQIPRKDLIKLLPEKWVTNYEKIHERGQPVRSENSKIISKGDGTTEIKFDHNHLQDQPTLVIFPTQLMMQPQGDPTGAHDPEDPSCYCDLCHPGAESIMVEKFTADGKPIYSFRNQLTGHCPWDEDCTCEMCVEFNFYEELAGGYHESNKPHKKKSKKRSVHFDLYKRWKSGDSVGILQSVLSVKMMEGLSFW</sequence>
<comment type="caution">
    <text evidence="1">The sequence shown here is derived from an EMBL/GenBank/DDBJ whole genome shotgun (WGS) entry which is preliminary data.</text>
</comment>
<dbReference type="InterPro" id="IPR053098">
    <property type="entry name" value="Petuviruses_polyprotein"/>
</dbReference>
<protein>
    <submittedName>
        <fullName evidence="1">Uncharacterized protein</fullName>
    </submittedName>
</protein>
<gene>
    <name evidence="1" type="ORF">V6N12_012197</name>
</gene>
<name>A0ABR2CHF0_9ROSI</name>
<organism evidence="1 2">
    <name type="scientific">Hibiscus sabdariffa</name>
    <name type="common">roselle</name>
    <dbReference type="NCBI Taxonomy" id="183260"/>
    <lineage>
        <taxon>Eukaryota</taxon>
        <taxon>Viridiplantae</taxon>
        <taxon>Streptophyta</taxon>
        <taxon>Embryophyta</taxon>
        <taxon>Tracheophyta</taxon>
        <taxon>Spermatophyta</taxon>
        <taxon>Magnoliopsida</taxon>
        <taxon>eudicotyledons</taxon>
        <taxon>Gunneridae</taxon>
        <taxon>Pentapetalae</taxon>
        <taxon>rosids</taxon>
        <taxon>malvids</taxon>
        <taxon>Malvales</taxon>
        <taxon>Malvaceae</taxon>
        <taxon>Malvoideae</taxon>
        <taxon>Hibiscus</taxon>
    </lineage>
</organism>
<dbReference type="Pfam" id="PF01107">
    <property type="entry name" value="MP"/>
    <property type="match status" value="1"/>
</dbReference>
<dbReference type="InterPro" id="IPR028919">
    <property type="entry name" value="Viral_movement"/>
</dbReference>
<evidence type="ECO:0000313" key="2">
    <source>
        <dbReference type="Proteomes" id="UP001472677"/>
    </source>
</evidence>